<dbReference type="PANTHER" id="PTHR40448:SF1">
    <property type="entry name" value="TWO-COMPONENT SENSOR HISTIDINE KINASE"/>
    <property type="match status" value="1"/>
</dbReference>
<dbReference type="SUPFAM" id="SSF55874">
    <property type="entry name" value="ATPase domain of HSP90 chaperone/DNA topoisomerase II/histidine kinase"/>
    <property type="match status" value="1"/>
</dbReference>
<dbReference type="GO" id="GO:0042802">
    <property type="term" value="F:identical protein binding"/>
    <property type="evidence" value="ECO:0007669"/>
    <property type="project" value="TreeGrafter"/>
</dbReference>
<feature type="transmembrane region" description="Helical" evidence="1">
    <location>
        <begin position="190"/>
        <end position="209"/>
    </location>
</feature>
<dbReference type="Gene3D" id="3.30.565.10">
    <property type="entry name" value="Histidine kinase-like ATPase, C-terminal domain"/>
    <property type="match status" value="1"/>
</dbReference>
<keyword evidence="1" id="KW-1133">Transmembrane helix</keyword>
<dbReference type="Proteomes" id="UP000321298">
    <property type="component" value="Chromosome"/>
</dbReference>
<feature type="transmembrane region" description="Helical" evidence="1">
    <location>
        <begin position="90"/>
        <end position="113"/>
    </location>
</feature>
<keyword evidence="4" id="KW-1185">Reference proteome</keyword>
<feature type="domain" description="Sensor histidine kinase NatK-like C-terminal" evidence="2">
    <location>
        <begin position="338"/>
        <end position="424"/>
    </location>
</feature>
<feature type="transmembrane region" description="Helical" evidence="1">
    <location>
        <begin position="160"/>
        <end position="178"/>
    </location>
</feature>
<evidence type="ECO:0000313" key="3">
    <source>
        <dbReference type="EMBL" id="QEA43771.1"/>
    </source>
</evidence>
<reference evidence="3 4" key="1">
    <citation type="submission" date="2019-06" db="EMBL/GenBank/DDBJ databases">
        <title>Genome analyses of bacteria isolated from kimchi.</title>
        <authorList>
            <person name="Lee S."/>
            <person name="Ahn S."/>
            <person name="Roh S."/>
        </authorList>
    </citation>
    <scope>NUCLEOTIDE SEQUENCE [LARGE SCALE GENOMIC DNA]</scope>
    <source>
        <strain evidence="3 4">CBA3625</strain>
    </source>
</reference>
<sequence length="436" mass="48948">MLTILSYINLLMQPLASTIAAVVWFGLLLGQPQVARRTIGQLLGWLVIVTAISRWLVPTAYQVSVTSTLLIVSLVYIGRRIQQATPLGVLLLDAIVSSLLAAWVYNVALAILSLLTLPLVIQLLGYLMAGVVTIVVAIVPYLYRFKWLTTSFFQRHPRQLGVFLMIGFGMRGLNDYLAYLWHHTAYQGSVMWEILSLVGVLLIIGLPALRHQYDLLTCKLQQRDHMLAATQQYTNQLEKQYLAYRTFRHDYKNILASLAYGIQNGNMADVQYAYESVIETSQQTLPETQVLALHLIANVNLRSVLLVKYQQASQQGVQFTIDIHQVFQPVDFKVDDAFYRVFGILLDNAIEAAVDTPEKLVTVVFVASEQVAIINSCLHQIDLPVAKQLGYSSKRGHAGLGLYFVHQFLAQRRDIELVTVTESRRVRQALTFGGAN</sequence>
<keyword evidence="1" id="KW-0472">Membrane</keyword>
<protein>
    <submittedName>
        <fullName evidence="3">GHKL domain-containing protein</fullName>
    </submittedName>
</protein>
<dbReference type="RefSeq" id="WP_147000883.1">
    <property type="nucleotide sequence ID" value="NZ_CP042387.1"/>
</dbReference>
<accession>A0AAP9ED26</accession>
<dbReference type="PANTHER" id="PTHR40448">
    <property type="entry name" value="TWO-COMPONENT SENSOR HISTIDINE KINASE"/>
    <property type="match status" value="1"/>
</dbReference>
<proteinExistence type="predicted"/>
<feature type="transmembrane region" description="Helical" evidence="1">
    <location>
        <begin position="61"/>
        <end position="78"/>
    </location>
</feature>
<feature type="transmembrane region" description="Helical" evidence="1">
    <location>
        <begin position="6"/>
        <end position="27"/>
    </location>
</feature>
<dbReference type="Pfam" id="PF14501">
    <property type="entry name" value="HATPase_c_5"/>
    <property type="match status" value="1"/>
</dbReference>
<dbReference type="InterPro" id="IPR032834">
    <property type="entry name" value="NatK-like_C"/>
</dbReference>
<evidence type="ECO:0000313" key="4">
    <source>
        <dbReference type="Proteomes" id="UP000321298"/>
    </source>
</evidence>
<dbReference type="InterPro" id="IPR036890">
    <property type="entry name" value="HATPase_C_sf"/>
</dbReference>
<organism evidence="3 4">
    <name type="scientific">Leuconostoc lactis</name>
    <dbReference type="NCBI Taxonomy" id="1246"/>
    <lineage>
        <taxon>Bacteria</taxon>
        <taxon>Bacillati</taxon>
        <taxon>Bacillota</taxon>
        <taxon>Bacilli</taxon>
        <taxon>Lactobacillales</taxon>
        <taxon>Lactobacillaceae</taxon>
        <taxon>Leuconostoc</taxon>
    </lineage>
</organism>
<keyword evidence="1" id="KW-0812">Transmembrane</keyword>
<evidence type="ECO:0000256" key="1">
    <source>
        <dbReference type="SAM" id="Phobius"/>
    </source>
</evidence>
<dbReference type="GeneID" id="66531200"/>
<evidence type="ECO:0000259" key="2">
    <source>
        <dbReference type="Pfam" id="PF14501"/>
    </source>
</evidence>
<dbReference type="EMBL" id="CP042387">
    <property type="protein sequence ID" value="QEA43771.1"/>
    <property type="molecule type" value="Genomic_DNA"/>
</dbReference>
<gene>
    <name evidence="3" type="ORF">FGL83_03270</name>
</gene>
<name>A0AAP9ED26_LEULA</name>
<feature type="transmembrane region" description="Helical" evidence="1">
    <location>
        <begin position="119"/>
        <end position="139"/>
    </location>
</feature>
<dbReference type="AlphaFoldDB" id="A0AAP9ED26"/>